<dbReference type="RefSeq" id="WP_103907967.1">
    <property type="nucleotide sequence ID" value="NZ_CP049246.1"/>
</dbReference>
<organism evidence="1 2">
    <name type="scientific">Sphingobacterium lactis</name>
    <dbReference type="NCBI Taxonomy" id="797291"/>
    <lineage>
        <taxon>Bacteria</taxon>
        <taxon>Pseudomonadati</taxon>
        <taxon>Bacteroidota</taxon>
        <taxon>Sphingobacteriia</taxon>
        <taxon>Sphingobacteriales</taxon>
        <taxon>Sphingobacteriaceae</taxon>
        <taxon>Sphingobacterium</taxon>
    </lineage>
</organism>
<dbReference type="EMBL" id="FNUT01000019">
    <property type="protein sequence ID" value="SEG75344.1"/>
    <property type="molecule type" value="Genomic_DNA"/>
</dbReference>
<dbReference type="Proteomes" id="UP000236731">
    <property type="component" value="Unassembled WGS sequence"/>
</dbReference>
<dbReference type="OrthoDB" id="1093799at2"/>
<keyword evidence="2" id="KW-1185">Reference proteome</keyword>
<reference evidence="2" key="1">
    <citation type="submission" date="2016-10" db="EMBL/GenBank/DDBJ databases">
        <authorList>
            <person name="Varghese N."/>
            <person name="Submissions S."/>
        </authorList>
    </citation>
    <scope>NUCLEOTIDE SEQUENCE [LARGE SCALE GENOMIC DNA]</scope>
    <source>
        <strain evidence="2">DSM 22361</strain>
    </source>
</reference>
<name>A0A1H6CQW2_9SPHI</name>
<sequence>MKKILLIILWLIPFVSFSQIDYDTYFISTGGAKEELKIQVSEKGGTLDQVFIYAKSLEGEHYRSVLIIDAKKLPTFIEYLKFVKNKYSEWSETAKNNNVHNLLKDIDADLKDYYMVGFAIGDWYFDRRVKIKAKFSVDNESMELYLYTDKLYSSTNTYIDNKGLFIPFSNNEDLDLLIKKLEVDVISNFLKSNKGKESLFN</sequence>
<evidence type="ECO:0000313" key="2">
    <source>
        <dbReference type="Proteomes" id="UP000236731"/>
    </source>
</evidence>
<proteinExistence type="predicted"/>
<gene>
    <name evidence="1" type="ORF">SAMN05421877_1191</name>
</gene>
<dbReference type="AlphaFoldDB" id="A0A1H6CQW2"/>
<protein>
    <submittedName>
        <fullName evidence="1">Uncharacterized protein</fullName>
    </submittedName>
</protein>
<evidence type="ECO:0000313" key="1">
    <source>
        <dbReference type="EMBL" id="SEG75344.1"/>
    </source>
</evidence>
<accession>A0A1H6CQW2</accession>